<dbReference type="EMBL" id="BKCJ011860545">
    <property type="protein sequence ID" value="GFD59054.1"/>
    <property type="molecule type" value="Genomic_DNA"/>
</dbReference>
<evidence type="ECO:0000313" key="1">
    <source>
        <dbReference type="EMBL" id="GFD59054.1"/>
    </source>
</evidence>
<protein>
    <submittedName>
        <fullName evidence="1">Uncharacterized protein</fullName>
    </submittedName>
</protein>
<sequence>MAYSVTCLEIIVRHDKLDQEAFQPLLAALWDFADNPDLSIWEENIMRFIPEDRVG</sequence>
<organism evidence="1">
    <name type="scientific">Tanacetum cinerariifolium</name>
    <name type="common">Dalmatian daisy</name>
    <name type="synonym">Chrysanthemum cinerariifolium</name>
    <dbReference type="NCBI Taxonomy" id="118510"/>
    <lineage>
        <taxon>Eukaryota</taxon>
        <taxon>Viridiplantae</taxon>
        <taxon>Streptophyta</taxon>
        <taxon>Embryophyta</taxon>
        <taxon>Tracheophyta</taxon>
        <taxon>Spermatophyta</taxon>
        <taxon>Magnoliopsida</taxon>
        <taxon>eudicotyledons</taxon>
        <taxon>Gunneridae</taxon>
        <taxon>Pentapetalae</taxon>
        <taxon>asterids</taxon>
        <taxon>campanulids</taxon>
        <taxon>Asterales</taxon>
        <taxon>Asteraceae</taxon>
        <taxon>Asteroideae</taxon>
        <taxon>Anthemideae</taxon>
        <taxon>Anthemidinae</taxon>
        <taxon>Tanacetum</taxon>
    </lineage>
</organism>
<reference evidence="1" key="1">
    <citation type="journal article" date="2019" name="Sci. Rep.">
        <title>Draft genome of Tanacetum cinerariifolium, the natural source of mosquito coil.</title>
        <authorList>
            <person name="Yamashiro T."/>
            <person name="Shiraishi A."/>
            <person name="Satake H."/>
            <person name="Nakayama K."/>
        </authorList>
    </citation>
    <scope>NUCLEOTIDE SEQUENCE</scope>
</reference>
<accession>A0A699XSP7</accession>
<feature type="non-terminal residue" evidence="1">
    <location>
        <position position="55"/>
    </location>
</feature>
<comment type="caution">
    <text evidence="1">The sequence shown here is derived from an EMBL/GenBank/DDBJ whole genome shotgun (WGS) entry which is preliminary data.</text>
</comment>
<dbReference type="AlphaFoldDB" id="A0A699XSP7"/>
<gene>
    <name evidence="1" type="ORF">Tci_931023</name>
</gene>
<name>A0A699XSP7_TANCI</name>
<proteinExistence type="predicted"/>